<gene>
    <name evidence="4" type="ORF">CANCADRAFT_57225</name>
</gene>
<dbReference type="InterPro" id="IPR027417">
    <property type="entry name" value="P-loop_NTPase"/>
</dbReference>
<dbReference type="EMBL" id="KV453842">
    <property type="protein sequence ID" value="ODV90807.1"/>
    <property type="molecule type" value="Genomic_DNA"/>
</dbReference>
<evidence type="ECO:0000313" key="5">
    <source>
        <dbReference type="Proteomes" id="UP000095023"/>
    </source>
</evidence>
<keyword evidence="2" id="KW-0067">ATP-binding</keyword>
<dbReference type="SMART" id="SM00382">
    <property type="entry name" value="AAA"/>
    <property type="match status" value="2"/>
</dbReference>
<dbReference type="Pfam" id="PF00005">
    <property type="entry name" value="ABC_tran"/>
    <property type="match status" value="2"/>
</dbReference>
<accession>A0A1E4TGH6</accession>
<protein>
    <recommendedName>
        <fullName evidence="3">ABC transporter domain-containing protein</fullName>
    </recommendedName>
</protein>
<dbReference type="OrthoDB" id="10255969at2759"/>
<dbReference type="GO" id="GO:0016887">
    <property type="term" value="F:ATP hydrolysis activity"/>
    <property type="evidence" value="ECO:0007669"/>
    <property type="project" value="InterPro"/>
</dbReference>
<evidence type="ECO:0000256" key="1">
    <source>
        <dbReference type="ARBA" id="ARBA00022741"/>
    </source>
</evidence>
<dbReference type="InterPro" id="IPR003439">
    <property type="entry name" value="ABC_transporter-like_ATP-bd"/>
</dbReference>
<dbReference type="GO" id="GO:0005739">
    <property type="term" value="C:mitochondrion"/>
    <property type="evidence" value="ECO:0007669"/>
    <property type="project" value="TreeGrafter"/>
</dbReference>
<dbReference type="PANTHER" id="PTHR43514">
    <property type="entry name" value="ABC TRANSPORTER I FAMILY MEMBER 10"/>
    <property type="match status" value="1"/>
</dbReference>
<dbReference type="PROSITE" id="PS50893">
    <property type="entry name" value="ABC_TRANSPORTER_2"/>
    <property type="match status" value="2"/>
</dbReference>
<evidence type="ECO:0000256" key="2">
    <source>
        <dbReference type="ARBA" id="ARBA00022840"/>
    </source>
</evidence>
<dbReference type="GO" id="GO:0005524">
    <property type="term" value="F:ATP binding"/>
    <property type="evidence" value="ECO:0007669"/>
    <property type="project" value="UniProtKB-KW"/>
</dbReference>
<reference evidence="5" key="1">
    <citation type="submission" date="2016-02" db="EMBL/GenBank/DDBJ databases">
        <title>Comparative genomics of biotechnologically important yeasts.</title>
        <authorList>
            <consortium name="DOE Joint Genome Institute"/>
            <person name="Riley R."/>
            <person name="Haridas S."/>
            <person name="Wolfe K.H."/>
            <person name="Lopes M.R."/>
            <person name="Hittinger C.T."/>
            <person name="Goker M."/>
            <person name="Salamov A."/>
            <person name="Wisecaver J."/>
            <person name="Long T.M."/>
            <person name="Aerts A.L."/>
            <person name="Barry K."/>
            <person name="Choi C."/>
            <person name="Clum A."/>
            <person name="Coughlan A.Y."/>
            <person name="Deshpande S."/>
            <person name="Douglass A.P."/>
            <person name="Hanson S.J."/>
            <person name="Klenk H.-P."/>
            <person name="Labutti K."/>
            <person name="Lapidus A."/>
            <person name="Lindquist E."/>
            <person name="Lipzen A."/>
            <person name="Meier-Kolthoff J.P."/>
            <person name="Ohm R.A."/>
            <person name="Otillar R.P."/>
            <person name="Pangilinan J."/>
            <person name="Peng Y."/>
            <person name="Rokas A."/>
            <person name="Rosa C.A."/>
            <person name="Scheuner C."/>
            <person name="Sibirny A.A."/>
            <person name="Slot J.C."/>
            <person name="Stielow J.B."/>
            <person name="Sun H."/>
            <person name="Kurtzman C.P."/>
            <person name="Blackwell M."/>
            <person name="Jeffries T.W."/>
            <person name="Grigoriev I.V."/>
        </authorList>
    </citation>
    <scope>NUCLEOTIDE SEQUENCE [LARGE SCALE GENOMIC DNA]</scope>
    <source>
        <strain evidence="5">NRRL Y-17796</strain>
    </source>
</reference>
<sequence length="495" mass="55492">MNKIISLKNAQFILPRSNKKLFAKPTSLDIKTNEVWAITGTYKSQFLQAIAAKLPVDPPNARSYPFLENQWPSTSIRHIQFRASKSSVNSTHLGARYESYREPTDQSVYDYITTKGSGAGATTKLDATSKGRKMFDTIVKKLYLEDLLDKWIASLSNGQKRRARIARTLLLEPKLLLIDEPFIALDPGARNVISDVLRSLTPSPYVIIGERIQDPLPDWITHVAVVEKEGVVAQGPVKEIEPILQQRREELRLREHHRKKSQASRASKSETPLIQVTDLSISYGDKNVLHNVNWSIHEGDRWHLQGNNGSGKSTLIALLTADHPRSWSSDIKVRGRLREVGKDSYDSINSMFGISAPELHAIFPLKLKARTAVATGYNENGTFISPTLSDEQKNEIETKLRQFGIDPDTRMRDLDVGDQKIVLLLRAMIRQPPILLLDEALSGMDIDAIEQSLELIENYPGTIIAIGHVAEEVPFCENYIRLNGPMIPPEIGVNA</sequence>
<proteinExistence type="predicted"/>
<dbReference type="AlphaFoldDB" id="A0A1E4TGH6"/>
<dbReference type="SUPFAM" id="SSF52540">
    <property type="entry name" value="P-loop containing nucleoside triphosphate hydrolases"/>
    <property type="match status" value="2"/>
</dbReference>
<evidence type="ECO:0000259" key="3">
    <source>
        <dbReference type="PROSITE" id="PS50893"/>
    </source>
</evidence>
<keyword evidence="1" id="KW-0547">Nucleotide-binding</keyword>
<name>A0A1E4TGH6_9ASCO</name>
<dbReference type="InterPro" id="IPR050334">
    <property type="entry name" value="Molybdenum_import_ModC"/>
</dbReference>
<dbReference type="Gene3D" id="3.40.50.300">
    <property type="entry name" value="P-loop containing nucleotide triphosphate hydrolases"/>
    <property type="match status" value="2"/>
</dbReference>
<organism evidence="4 5">
    <name type="scientific">Tortispora caseinolytica NRRL Y-17796</name>
    <dbReference type="NCBI Taxonomy" id="767744"/>
    <lineage>
        <taxon>Eukaryota</taxon>
        <taxon>Fungi</taxon>
        <taxon>Dikarya</taxon>
        <taxon>Ascomycota</taxon>
        <taxon>Saccharomycotina</taxon>
        <taxon>Trigonopsidomycetes</taxon>
        <taxon>Trigonopsidales</taxon>
        <taxon>Trigonopsidaceae</taxon>
        <taxon>Tortispora</taxon>
    </lineage>
</organism>
<feature type="domain" description="ABC transporter" evidence="3">
    <location>
        <begin position="274"/>
        <end position="495"/>
    </location>
</feature>
<feature type="domain" description="ABC transporter" evidence="3">
    <location>
        <begin position="5"/>
        <end position="253"/>
    </location>
</feature>
<dbReference type="InterPro" id="IPR003593">
    <property type="entry name" value="AAA+_ATPase"/>
</dbReference>
<keyword evidence="5" id="KW-1185">Reference proteome</keyword>
<dbReference type="PANTHER" id="PTHR43514:SF4">
    <property type="entry name" value="ABC TRANSPORTER I FAMILY MEMBER 10"/>
    <property type="match status" value="1"/>
</dbReference>
<evidence type="ECO:0000313" key="4">
    <source>
        <dbReference type="EMBL" id="ODV90807.1"/>
    </source>
</evidence>
<dbReference type="Proteomes" id="UP000095023">
    <property type="component" value="Unassembled WGS sequence"/>
</dbReference>